<accession>A0ABR9FTS4</accession>
<keyword evidence="3" id="KW-1185">Reference proteome</keyword>
<reference evidence="2 3" key="1">
    <citation type="submission" date="2020-07" db="EMBL/GenBank/DDBJ databases">
        <title>Halophilic bacteria isolated from french cheeses.</title>
        <authorList>
            <person name="Kothe C.I."/>
            <person name="Farah-Kraiem B."/>
            <person name="Renault P."/>
            <person name="Dridi B."/>
        </authorList>
    </citation>
    <scope>NUCLEOTIDE SEQUENCE [LARGE SCALE GENOMIC DNA]</scope>
    <source>
        <strain evidence="2 3">FME20</strain>
    </source>
</reference>
<comment type="caution">
    <text evidence="2">The sequence shown here is derived from an EMBL/GenBank/DDBJ whole genome shotgun (WGS) entry which is preliminary data.</text>
</comment>
<keyword evidence="1" id="KW-0732">Signal</keyword>
<evidence type="ECO:0000313" key="3">
    <source>
        <dbReference type="Proteomes" id="UP001645038"/>
    </source>
</evidence>
<sequence>MSRGIMLMGVLLGALLVSTTSHARDTTHMLSIEDALNTPDARARLDSNIQFIFGDTPHGEITAEYGPAVTNKKTNAFNKSDVEACEWVMLSALLSLQDRVREEGGNAVVNIESFYDRRPMSSTSEYECHAGAIMAGVVLRGDVVTLADE</sequence>
<proteinExistence type="predicted"/>
<feature type="chain" id="PRO_5046541889" evidence="1">
    <location>
        <begin position="24"/>
        <end position="149"/>
    </location>
</feature>
<gene>
    <name evidence="2" type="ORF">EI547_00930</name>
</gene>
<evidence type="ECO:0000256" key="1">
    <source>
        <dbReference type="SAM" id="SignalP"/>
    </source>
</evidence>
<evidence type="ECO:0000313" key="2">
    <source>
        <dbReference type="EMBL" id="MBE0462022.1"/>
    </source>
</evidence>
<protein>
    <submittedName>
        <fullName evidence="2">Excinuclease ATPase subunit</fullName>
    </submittedName>
</protein>
<organism evidence="2 3">
    <name type="scientific">Halomonas colorata</name>
    <dbReference type="NCBI Taxonomy" id="2742615"/>
    <lineage>
        <taxon>Bacteria</taxon>
        <taxon>Pseudomonadati</taxon>
        <taxon>Pseudomonadota</taxon>
        <taxon>Gammaproteobacteria</taxon>
        <taxon>Oceanospirillales</taxon>
        <taxon>Halomonadaceae</taxon>
        <taxon>Halomonas</taxon>
    </lineage>
</organism>
<dbReference type="Proteomes" id="UP001645038">
    <property type="component" value="Unassembled WGS sequence"/>
</dbReference>
<dbReference type="EMBL" id="RRZB01000001">
    <property type="protein sequence ID" value="MBE0462022.1"/>
    <property type="molecule type" value="Genomic_DNA"/>
</dbReference>
<feature type="signal peptide" evidence="1">
    <location>
        <begin position="1"/>
        <end position="23"/>
    </location>
</feature>
<name>A0ABR9FTS4_9GAMM</name>
<dbReference type="RefSeq" id="WP_192536545.1">
    <property type="nucleotide sequence ID" value="NZ_JABUZA010000027.1"/>
</dbReference>